<feature type="region of interest" description="Disordered" evidence="5">
    <location>
        <begin position="415"/>
        <end position="469"/>
    </location>
</feature>
<dbReference type="SUPFAM" id="SSF52540">
    <property type="entry name" value="P-loop containing nucleoside triphosphate hydrolases"/>
    <property type="match status" value="1"/>
</dbReference>
<feature type="region of interest" description="Disordered" evidence="5">
    <location>
        <begin position="567"/>
        <end position="630"/>
    </location>
</feature>
<feature type="region of interest" description="Disordered" evidence="5">
    <location>
        <begin position="502"/>
        <end position="532"/>
    </location>
</feature>
<dbReference type="InterPro" id="IPR027417">
    <property type="entry name" value="P-loop_NTPase"/>
</dbReference>
<evidence type="ECO:0000313" key="7">
    <source>
        <dbReference type="Proteomes" id="UP001476798"/>
    </source>
</evidence>
<comment type="caution">
    <text evidence="6">The sequence shown here is derived from an EMBL/GenBank/DDBJ whole genome shotgun (WGS) entry which is preliminary data.</text>
</comment>
<keyword evidence="3" id="KW-0963">Cytoplasm</keyword>
<sequence length="630" mass="71129">MPSLCSLYMFLCRDGYGIGCNSRSLRSGRVSSSGNPALEEEGIFLNSGSSKLLERAQGILLSVTLHDRITKSLLHLHKKKKPPSISAQFQLPLRFNDTLVLRQLRYTGMLETVRIRQSGYSIKYTFQAERQRLQTLLHQEVLRRIVMLQRHFRAVLERRHFVSMRQAARVIQAVWRGYTQRTRFLQWRASAVTIQRSWRSCCHRRRIQAAVVIQTAWRRVREKNRFCRARSSVTQLQAMGQGYLARVRFKRLKEQRETLSTWAPRPGTEMDAGNLEDFVSSGLDSSVGVDSSEETDLTKTERGEDSERSRYIDETSHKNRSKRESRRMRELEQAQFSLELLKVRTTSMGGSLPEDVVTDSSLAQVDDHHHRLSPQGSPTSHGSFEMLSVDEMETEGSGRFASQLTGSHEQPQTLEILTDSNHNEKPVKELSTKSEEPRATFYIASDQSPVNRPNPGSLGRTHKDRKESVSRRPVVVLISMQKESPVEERELLAAHALEGASQTGSFGSSMTPNEDIRQATHKGQPSELFPQAKRDVVVVEKVSKLPTPELRGENPEEPALCSSKVDIQIGPQPKSSVSTVLPGKQASPILDTKPPKAQKKSSAQTVIVNMVEKPSSTVFSPPRRKLPFSK</sequence>
<evidence type="ECO:0000256" key="5">
    <source>
        <dbReference type="SAM" id="MobiDB-lite"/>
    </source>
</evidence>
<dbReference type="PROSITE" id="PS50096">
    <property type="entry name" value="IQ"/>
    <property type="match status" value="2"/>
</dbReference>
<name>A0ABV0NJU7_9TELE</name>
<protein>
    <recommendedName>
        <fullName evidence="8">Myosin motor domain-containing protein</fullName>
    </recommendedName>
</protein>
<evidence type="ECO:0000256" key="2">
    <source>
        <dbReference type="ARBA" id="ARBA00004496"/>
    </source>
</evidence>
<dbReference type="Proteomes" id="UP001476798">
    <property type="component" value="Unassembled WGS sequence"/>
</dbReference>
<dbReference type="InterPro" id="IPR000048">
    <property type="entry name" value="IQ_motif_EF-hand-BS"/>
</dbReference>
<dbReference type="SMART" id="SM00015">
    <property type="entry name" value="IQ"/>
    <property type="match status" value="4"/>
</dbReference>
<feature type="compositionally biased region" description="Basic and acidic residues" evidence="5">
    <location>
        <begin position="421"/>
        <end position="438"/>
    </location>
</feature>
<evidence type="ECO:0000313" key="6">
    <source>
        <dbReference type="EMBL" id="MEQ2171326.1"/>
    </source>
</evidence>
<dbReference type="PANTHER" id="PTHR46184:SF3">
    <property type="entry name" value="UNCONVENTIONAL MYOSIN-IXA"/>
    <property type="match status" value="1"/>
</dbReference>
<evidence type="ECO:0000256" key="3">
    <source>
        <dbReference type="ARBA" id="ARBA00022490"/>
    </source>
</evidence>
<comment type="subcellular location">
    <subcellularLocation>
        <location evidence="2">Cytoplasm</location>
    </subcellularLocation>
    <subcellularLocation>
        <location evidence="1">Membrane</location>
    </subcellularLocation>
</comment>
<gene>
    <name evidence="6" type="ORF">GOODEAATRI_009559</name>
</gene>
<dbReference type="Gene3D" id="1.20.5.190">
    <property type="match status" value="2"/>
</dbReference>
<dbReference type="EMBL" id="JAHRIO010040518">
    <property type="protein sequence ID" value="MEQ2171326.1"/>
    <property type="molecule type" value="Genomic_DNA"/>
</dbReference>
<dbReference type="PANTHER" id="PTHR46184">
    <property type="entry name" value="UNCONVENTIONAL MYOSIN-IXB-LIKE PROTEIN"/>
    <property type="match status" value="1"/>
</dbReference>
<organism evidence="6 7">
    <name type="scientific">Goodea atripinnis</name>
    <dbReference type="NCBI Taxonomy" id="208336"/>
    <lineage>
        <taxon>Eukaryota</taxon>
        <taxon>Metazoa</taxon>
        <taxon>Chordata</taxon>
        <taxon>Craniata</taxon>
        <taxon>Vertebrata</taxon>
        <taxon>Euteleostomi</taxon>
        <taxon>Actinopterygii</taxon>
        <taxon>Neopterygii</taxon>
        <taxon>Teleostei</taxon>
        <taxon>Neoteleostei</taxon>
        <taxon>Acanthomorphata</taxon>
        <taxon>Ovalentaria</taxon>
        <taxon>Atherinomorphae</taxon>
        <taxon>Cyprinodontiformes</taxon>
        <taxon>Goodeidae</taxon>
        <taxon>Goodea</taxon>
    </lineage>
</organism>
<dbReference type="InterPro" id="IPR046987">
    <property type="entry name" value="Myo9"/>
</dbReference>
<evidence type="ECO:0000256" key="4">
    <source>
        <dbReference type="ARBA" id="ARBA00023136"/>
    </source>
</evidence>
<evidence type="ECO:0008006" key="8">
    <source>
        <dbReference type="Google" id="ProtNLM"/>
    </source>
</evidence>
<accession>A0ABV0NJU7</accession>
<reference evidence="6 7" key="1">
    <citation type="submission" date="2021-06" db="EMBL/GenBank/DDBJ databases">
        <authorList>
            <person name="Palmer J.M."/>
        </authorList>
    </citation>
    <scope>NUCLEOTIDE SEQUENCE [LARGE SCALE GENOMIC DNA]</scope>
    <source>
        <strain evidence="6 7">GA_2019</strain>
        <tissue evidence="6">Muscle</tissue>
    </source>
</reference>
<evidence type="ECO:0000256" key="1">
    <source>
        <dbReference type="ARBA" id="ARBA00004370"/>
    </source>
</evidence>
<keyword evidence="7" id="KW-1185">Reference proteome</keyword>
<feature type="region of interest" description="Disordered" evidence="5">
    <location>
        <begin position="283"/>
        <end position="330"/>
    </location>
</feature>
<dbReference type="Pfam" id="PF00612">
    <property type="entry name" value="IQ"/>
    <property type="match status" value="3"/>
</dbReference>
<keyword evidence="4" id="KW-0472">Membrane</keyword>
<feature type="compositionally biased region" description="Basic and acidic residues" evidence="5">
    <location>
        <begin position="296"/>
        <end position="317"/>
    </location>
</feature>
<dbReference type="CDD" id="cd23767">
    <property type="entry name" value="IQCD"/>
    <property type="match status" value="1"/>
</dbReference>
<feature type="compositionally biased region" description="Polar residues" evidence="5">
    <location>
        <begin position="502"/>
        <end position="512"/>
    </location>
</feature>
<proteinExistence type="predicted"/>